<feature type="domain" description="HTH araC/xylS-type" evidence="4">
    <location>
        <begin position="141"/>
        <end position="239"/>
    </location>
</feature>
<gene>
    <name evidence="5" type="ORF">GCM10011352_13160</name>
</gene>
<dbReference type="InterPro" id="IPR014710">
    <property type="entry name" value="RmlC-like_jellyroll"/>
</dbReference>
<accession>A0ABQ1K8E5</accession>
<dbReference type="Proteomes" id="UP000629025">
    <property type="component" value="Unassembled WGS sequence"/>
</dbReference>
<dbReference type="InterPro" id="IPR018060">
    <property type="entry name" value="HTH_AraC"/>
</dbReference>
<evidence type="ECO:0000313" key="6">
    <source>
        <dbReference type="Proteomes" id="UP000629025"/>
    </source>
</evidence>
<dbReference type="PROSITE" id="PS01124">
    <property type="entry name" value="HTH_ARAC_FAMILY_2"/>
    <property type="match status" value="1"/>
</dbReference>
<comment type="caution">
    <text evidence="5">The sequence shown here is derived from an EMBL/GenBank/DDBJ whole genome shotgun (WGS) entry which is preliminary data.</text>
</comment>
<organism evidence="5 6">
    <name type="scientific">Marinobacterium zhoushanense</name>
    <dbReference type="NCBI Taxonomy" id="1679163"/>
    <lineage>
        <taxon>Bacteria</taxon>
        <taxon>Pseudomonadati</taxon>
        <taxon>Pseudomonadota</taxon>
        <taxon>Gammaproteobacteria</taxon>
        <taxon>Oceanospirillales</taxon>
        <taxon>Oceanospirillaceae</taxon>
        <taxon>Marinobacterium</taxon>
    </lineage>
</organism>
<dbReference type="InterPro" id="IPR011051">
    <property type="entry name" value="RmlC_Cupin_sf"/>
</dbReference>
<keyword evidence="3" id="KW-0804">Transcription</keyword>
<keyword evidence="6" id="KW-1185">Reference proteome</keyword>
<name>A0ABQ1K8E5_9GAMM</name>
<dbReference type="PANTHER" id="PTHR46796:SF10">
    <property type="entry name" value="TRANSCRIPTIONAL ACTIVATOR FEAR"/>
    <property type="match status" value="1"/>
</dbReference>
<dbReference type="PANTHER" id="PTHR46796">
    <property type="entry name" value="HTH-TYPE TRANSCRIPTIONAL ACTIVATOR RHAS-RELATED"/>
    <property type="match status" value="1"/>
</dbReference>
<dbReference type="Pfam" id="PF12833">
    <property type="entry name" value="HTH_18"/>
    <property type="match status" value="1"/>
</dbReference>
<dbReference type="SUPFAM" id="SSF46689">
    <property type="entry name" value="Homeodomain-like"/>
    <property type="match status" value="2"/>
</dbReference>
<keyword evidence="1" id="KW-0805">Transcription regulation</keyword>
<dbReference type="PRINTS" id="PR00032">
    <property type="entry name" value="HTHARAC"/>
</dbReference>
<evidence type="ECO:0000256" key="3">
    <source>
        <dbReference type="ARBA" id="ARBA00023163"/>
    </source>
</evidence>
<protein>
    <submittedName>
        <fullName evidence="5">AraC family transcriptional regulator</fullName>
    </submittedName>
</protein>
<dbReference type="Gene3D" id="1.10.10.60">
    <property type="entry name" value="Homeodomain-like"/>
    <property type="match status" value="2"/>
</dbReference>
<dbReference type="RefSeq" id="WP_188746495.1">
    <property type="nucleotide sequence ID" value="NZ_BMIJ01000002.1"/>
</dbReference>
<reference evidence="6" key="1">
    <citation type="journal article" date="2019" name="Int. J. Syst. Evol. Microbiol.">
        <title>The Global Catalogue of Microorganisms (GCM) 10K type strain sequencing project: providing services to taxonomists for standard genome sequencing and annotation.</title>
        <authorList>
            <consortium name="The Broad Institute Genomics Platform"/>
            <consortium name="The Broad Institute Genome Sequencing Center for Infectious Disease"/>
            <person name="Wu L."/>
            <person name="Ma J."/>
        </authorList>
    </citation>
    <scope>NUCLEOTIDE SEQUENCE [LARGE SCALE GENOMIC DNA]</scope>
    <source>
        <strain evidence="6">CGMCC 1.15341</strain>
    </source>
</reference>
<evidence type="ECO:0000259" key="4">
    <source>
        <dbReference type="PROSITE" id="PS01124"/>
    </source>
</evidence>
<dbReference type="InterPro" id="IPR050204">
    <property type="entry name" value="AraC_XylS_family_regulators"/>
</dbReference>
<dbReference type="InterPro" id="IPR018062">
    <property type="entry name" value="HTH_AraC-typ_CS"/>
</dbReference>
<evidence type="ECO:0000313" key="5">
    <source>
        <dbReference type="EMBL" id="GGB88517.1"/>
    </source>
</evidence>
<sequence length="242" mass="27570">MKPHLELRSYRAEIDNHRHAYHQLVLPLNGTLTLEIGGREGRVEAQSAAVIHGDELHCFQAEGENRFIVADIPLGDIDPLARLPAFLRLSPATLDYAGFLGRLLSRGTLGDSVRQSSCELLLSLLGSETEPCDVALDRRLQLARDYIDRHFHEPMQLSMLSTLAHLSQRQLNTLFQRQLGCTPSDYLIQRRMEQARRLLITTDDSIQRIAEQCGYGNLAAFSDRFKRYFGRSPRHFRGPRLH</sequence>
<evidence type="ECO:0000256" key="1">
    <source>
        <dbReference type="ARBA" id="ARBA00023015"/>
    </source>
</evidence>
<keyword evidence="2" id="KW-0238">DNA-binding</keyword>
<dbReference type="EMBL" id="BMIJ01000002">
    <property type="protein sequence ID" value="GGB88517.1"/>
    <property type="molecule type" value="Genomic_DNA"/>
</dbReference>
<dbReference type="SUPFAM" id="SSF51182">
    <property type="entry name" value="RmlC-like cupins"/>
    <property type="match status" value="1"/>
</dbReference>
<dbReference type="Gene3D" id="2.60.120.10">
    <property type="entry name" value="Jelly Rolls"/>
    <property type="match status" value="1"/>
</dbReference>
<dbReference type="InterPro" id="IPR009057">
    <property type="entry name" value="Homeodomain-like_sf"/>
</dbReference>
<dbReference type="InterPro" id="IPR020449">
    <property type="entry name" value="Tscrpt_reg_AraC-type_HTH"/>
</dbReference>
<dbReference type="SMART" id="SM00342">
    <property type="entry name" value="HTH_ARAC"/>
    <property type="match status" value="1"/>
</dbReference>
<evidence type="ECO:0000256" key="2">
    <source>
        <dbReference type="ARBA" id="ARBA00023125"/>
    </source>
</evidence>
<proteinExistence type="predicted"/>
<dbReference type="PROSITE" id="PS00041">
    <property type="entry name" value="HTH_ARAC_FAMILY_1"/>
    <property type="match status" value="1"/>
</dbReference>